<evidence type="ECO:0000256" key="7">
    <source>
        <dbReference type="ARBA" id="ARBA00022723"/>
    </source>
</evidence>
<evidence type="ECO:0000256" key="9">
    <source>
        <dbReference type="ARBA" id="ARBA00022777"/>
    </source>
</evidence>
<evidence type="ECO:0000256" key="18">
    <source>
        <dbReference type="SAM" id="MobiDB-lite"/>
    </source>
</evidence>
<keyword evidence="9" id="KW-0418">Kinase</keyword>
<feature type="region of interest" description="Disordered" evidence="18">
    <location>
        <begin position="785"/>
        <end position="822"/>
    </location>
</feature>
<evidence type="ECO:0000313" key="21">
    <source>
        <dbReference type="Proteomes" id="UP000075714"/>
    </source>
</evidence>
<keyword evidence="3" id="KW-0150">Chloroplast</keyword>
<dbReference type="Proteomes" id="UP000075714">
    <property type="component" value="Unassembled WGS sequence"/>
</dbReference>
<evidence type="ECO:0000256" key="17">
    <source>
        <dbReference type="PROSITE-ProRule" id="PRU00134"/>
    </source>
</evidence>
<keyword evidence="4" id="KW-0934">Plastid</keyword>
<gene>
    <name evidence="20" type="ORF">GPECTOR_68g349</name>
</gene>
<evidence type="ECO:0000256" key="3">
    <source>
        <dbReference type="ARBA" id="ARBA00022528"/>
    </source>
</evidence>
<dbReference type="GO" id="GO:0009507">
    <property type="term" value="C:chloroplast"/>
    <property type="evidence" value="ECO:0007669"/>
    <property type="project" value="UniProtKB-SubCell"/>
</dbReference>
<evidence type="ECO:0000256" key="14">
    <source>
        <dbReference type="ARBA" id="ARBA00024015"/>
    </source>
</evidence>
<dbReference type="PANTHER" id="PTHR32523">
    <property type="entry name" value="PHYTOL KINASE 1, CHLOROPLASTIC"/>
    <property type="match status" value="1"/>
</dbReference>
<evidence type="ECO:0000256" key="4">
    <source>
        <dbReference type="ARBA" id="ARBA00022640"/>
    </source>
</evidence>
<keyword evidence="7" id="KW-0479">Metal-binding</keyword>
<comment type="subcellular location">
    <subcellularLocation>
        <location evidence="1">Plastid</location>
        <location evidence="1">Chloroplast membrane</location>
        <topology evidence="1">Multi-pass membrane protein</topology>
    </subcellularLocation>
</comment>
<keyword evidence="10" id="KW-0862">Zinc</keyword>
<feature type="compositionally biased region" description="Low complexity" evidence="18">
    <location>
        <begin position="87"/>
        <end position="101"/>
    </location>
</feature>
<comment type="caution">
    <text evidence="20">The sequence shown here is derived from an EMBL/GenBank/DDBJ whole genome shotgun (WGS) entry which is preliminary data.</text>
</comment>
<evidence type="ECO:0000256" key="13">
    <source>
        <dbReference type="ARBA" id="ARBA00023136"/>
    </source>
</evidence>
<comment type="catalytic activity">
    <reaction evidence="16">
        <text>phytol + CTP = phytyl phosphate + CDP + H(+)</text>
        <dbReference type="Rhea" id="RHEA:38055"/>
        <dbReference type="ChEBI" id="CHEBI:15378"/>
        <dbReference type="ChEBI" id="CHEBI:17327"/>
        <dbReference type="ChEBI" id="CHEBI:37563"/>
        <dbReference type="ChEBI" id="CHEBI:58069"/>
        <dbReference type="ChEBI" id="CHEBI:75483"/>
        <dbReference type="EC" id="2.7.1.182"/>
    </reaction>
</comment>
<dbReference type="InterPro" id="IPR039606">
    <property type="entry name" value="Phytol/farnesol_kinase"/>
</dbReference>
<protein>
    <recommendedName>
        <fullName evidence="15">phytol kinase</fullName>
        <ecNumber evidence="15">2.7.1.182</ecNumber>
    </recommendedName>
</protein>
<keyword evidence="11" id="KW-0809">Transit peptide</keyword>
<comment type="similarity">
    <text evidence="2">Belongs to the polyprenol kinase family.</text>
</comment>
<dbReference type="GO" id="GO:0008270">
    <property type="term" value="F:zinc ion binding"/>
    <property type="evidence" value="ECO:0007669"/>
    <property type="project" value="UniProtKB-KW"/>
</dbReference>
<dbReference type="PROSITE" id="PS50865">
    <property type="entry name" value="ZF_MYND_2"/>
    <property type="match status" value="1"/>
</dbReference>
<evidence type="ECO:0000256" key="10">
    <source>
        <dbReference type="ARBA" id="ARBA00022833"/>
    </source>
</evidence>
<keyword evidence="6" id="KW-0812">Transmembrane</keyword>
<evidence type="ECO:0000313" key="20">
    <source>
        <dbReference type="EMBL" id="KXZ44378.1"/>
    </source>
</evidence>
<dbReference type="EC" id="2.7.1.182" evidence="15"/>
<feature type="region of interest" description="Disordered" evidence="18">
    <location>
        <begin position="87"/>
        <end position="117"/>
    </location>
</feature>
<feature type="domain" description="MYND-type" evidence="19">
    <location>
        <begin position="914"/>
        <end position="959"/>
    </location>
</feature>
<dbReference type="InterPro" id="IPR002893">
    <property type="entry name" value="Znf_MYND"/>
</dbReference>
<sequence>MQSQDGGSDRPQLLADIGLRAMAFPSAGLLLTELGRGPLAAAGDQVARARRRLLRALLRSQVLHAASRQAATFAGALEAAAATAGPAAGAAAPGGSPAAGAEQQQHEGVDSGGAAVLPQEGPVRRAAEAEAAAGAGPSEGFLASEAAVALVGEMLITAYLIVQQGMQLTRPQPPGPDAWPPEARELCEELVAALESSQVLEHAARLLLLLLLLARVRGSCWPGLAQAAQAALNAHLALPNLHQSCSDWGRTAAGRSAAAAEMHDRVHRLLHGRCMQHLTLSLGLATLCAADGGPAHGLPPELLAVVPGETPQGSAAEGCAGAAGAGGSRPRRRALGSMGCLNLKCMIEVLELGREPPPGRRGALALMLRPGWLAVASARALAASGERGRDGGRESRDTDGTAVVSCREGVRGAVAPAPRLLVPEDELLDLAMVALFRTWTSLQQPPLAVPPAGWRAAAADWWRLAAAVAAEAVHYATGPSRAAALAHILFHVWLDVDDALCLPPEPHPVLAAALDGGLLRCLELLLRRAGRAPQGPEAACVRHASGAEDSVFDYMCQLLAYGEPRQAAALVATLHKLLRLADPRVVLLPPWQPEHNSQQCFLQAVLDVLRDSECKRETFFTTDAAAAGGGGPSPAAQQLLRLLSFAACLWLPELSRLARRAVPLYRRHGTVPGGRRSGAHILLITLFDWTRRIAERCLAQASGAGEATRSEEATGGAGAGVAGGGGGGGWLALLLEEVGAVPLLKDALEMVEQAEGTCLKGDDLDFLRGLVAACSAVAAAGRPWAGSEQREPAAAAAPAGPERAGSPPLPAPAASPGTRSASAWGCGGSTPCAAPLPLPWRPELLRAAASRLRLQRSAGAANAAADAERLAAWLEGGCAGSPGLPPPEPPQDVPLASGLTPPAEARRLLATCANPSCASLEGDSEAGLRLLSCAGCGAAGYCCRPCQAAHWRAGHREACARRGRARRGGGDTSVAGYRYELSDE</sequence>
<evidence type="ECO:0000256" key="5">
    <source>
        <dbReference type="ARBA" id="ARBA00022679"/>
    </source>
</evidence>
<evidence type="ECO:0000256" key="6">
    <source>
        <dbReference type="ARBA" id="ARBA00022692"/>
    </source>
</evidence>
<keyword evidence="12" id="KW-1133">Transmembrane helix</keyword>
<accession>A0A150G3H0</accession>
<proteinExistence type="inferred from homology"/>
<evidence type="ECO:0000256" key="12">
    <source>
        <dbReference type="ARBA" id="ARBA00022989"/>
    </source>
</evidence>
<keyword evidence="21" id="KW-1185">Reference proteome</keyword>
<dbReference type="Pfam" id="PF01753">
    <property type="entry name" value="zf-MYND"/>
    <property type="match status" value="1"/>
</dbReference>
<evidence type="ECO:0000256" key="1">
    <source>
        <dbReference type="ARBA" id="ARBA00004508"/>
    </source>
</evidence>
<dbReference type="PANTHER" id="PTHR32523:SF8">
    <property type="entry name" value="DOLICHOL KINASE"/>
    <property type="match status" value="1"/>
</dbReference>
<organism evidence="20 21">
    <name type="scientific">Gonium pectorale</name>
    <name type="common">Green alga</name>
    <dbReference type="NCBI Taxonomy" id="33097"/>
    <lineage>
        <taxon>Eukaryota</taxon>
        <taxon>Viridiplantae</taxon>
        <taxon>Chlorophyta</taxon>
        <taxon>core chlorophytes</taxon>
        <taxon>Chlorophyceae</taxon>
        <taxon>CS clade</taxon>
        <taxon>Chlamydomonadales</taxon>
        <taxon>Volvocaceae</taxon>
        <taxon>Gonium</taxon>
    </lineage>
</organism>
<comment type="pathway">
    <text evidence="14">Cofactor biosynthesis; tocopherol biosynthesis.</text>
</comment>
<evidence type="ECO:0000256" key="16">
    <source>
        <dbReference type="ARBA" id="ARBA00048889"/>
    </source>
</evidence>
<dbReference type="EMBL" id="LSYV01000069">
    <property type="protein sequence ID" value="KXZ44378.1"/>
    <property type="molecule type" value="Genomic_DNA"/>
</dbReference>
<evidence type="ECO:0000256" key="11">
    <source>
        <dbReference type="ARBA" id="ARBA00022946"/>
    </source>
</evidence>
<dbReference type="Gene3D" id="6.10.140.2220">
    <property type="match status" value="1"/>
</dbReference>
<keyword evidence="13" id="KW-0472">Membrane</keyword>
<feature type="compositionally biased region" description="Low complexity" evidence="18">
    <location>
        <begin position="792"/>
        <end position="806"/>
    </location>
</feature>
<name>A0A150G3H0_GONPE</name>
<dbReference type="SUPFAM" id="SSF144232">
    <property type="entry name" value="HIT/MYND zinc finger-like"/>
    <property type="match status" value="1"/>
</dbReference>
<dbReference type="AlphaFoldDB" id="A0A150G3H0"/>
<dbReference type="GO" id="GO:0016020">
    <property type="term" value="C:membrane"/>
    <property type="evidence" value="ECO:0007669"/>
    <property type="project" value="UniProtKB-SubCell"/>
</dbReference>
<keyword evidence="8 17" id="KW-0863">Zinc-finger</keyword>
<evidence type="ECO:0000259" key="19">
    <source>
        <dbReference type="PROSITE" id="PS50865"/>
    </source>
</evidence>
<evidence type="ECO:0000256" key="8">
    <source>
        <dbReference type="ARBA" id="ARBA00022771"/>
    </source>
</evidence>
<evidence type="ECO:0000256" key="15">
    <source>
        <dbReference type="ARBA" id="ARBA00039024"/>
    </source>
</evidence>
<keyword evidence="5" id="KW-0808">Transferase</keyword>
<dbReference type="GO" id="GO:0010276">
    <property type="term" value="F:phytol kinase activity"/>
    <property type="evidence" value="ECO:0007669"/>
    <property type="project" value="UniProtKB-EC"/>
</dbReference>
<reference evidence="21" key="1">
    <citation type="journal article" date="2016" name="Nat. Commun.">
        <title>The Gonium pectorale genome demonstrates co-option of cell cycle regulation during the evolution of multicellularity.</title>
        <authorList>
            <person name="Hanschen E.R."/>
            <person name="Marriage T.N."/>
            <person name="Ferris P.J."/>
            <person name="Hamaji T."/>
            <person name="Toyoda A."/>
            <person name="Fujiyama A."/>
            <person name="Neme R."/>
            <person name="Noguchi H."/>
            <person name="Minakuchi Y."/>
            <person name="Suzuki M."/>
            <person name="Kawai-Toyooka H."/>
            <person name="Smith D.R."/>
            <person name="Sparks H."/>
            <person name="Anderson J."/>
            <person name="Bakaric R."/>
            <person name="Luria V."/>
            <person name="Karger A."/>
            <person name="Kirschner M.W."/>
            <person name="Durand P.M."/>
            <person name="Michod R.E."/>
            <person name="Nozaki H."/>
            <person name="Olson B.J."/>
        </authorList>
    </citation>
    <scope>NUCLEOTIDE SEQUENCE [LARGE SCALE GENOMIC DNA]</scope>
    <source>
        <strain evidence="21">NIES-2863</strain>
    </source>
</reference>
<evidence type="ECO:0000256" key="2">
    <source>
        <dbReference type="ARBA" id="ARBA00010794"/>
    </source>
</evidence>